<keyword evidence="3" id="KW-1185">Reference proteome</keyword>
<feature type="region of interest" description="Disordered" evidence="1">
    <location>
        <begin position="1"/>
        <end position="20"/>
    </location>
</feature>
<proteinExistence type="predicted"/>
<name>A0A0C9WLB1_9AGAR</name>
<evidence type="ECO:0000313" key="2">
    <source>
        <dbReference type="EMBL" id="KIJ97099.1"/>
    </source>
</evidence>
<dbReference type="EMBL" id="KN838701">
    <property type="protein sequence ID" value="KIJ97099.1"/>
    <property type="molecule type" value="Genomic_DNA"/>
</dbReference>
<dbReference type="HOGENOM" id="CLU_2671432_0_0_1"/>
<gene>
    <name evidence="2" type="ORF">K443DRAFT_258726</name>
</gene>
<accession>A0A0C9WLB1</accession>
<reference evidence="3" key="2">
    <citation type="submission" date="2015-01" db="EMBL/GenBank/DDBJ databases">
        <title>Evolutionary Origins and Diversification of the Mycorrhizal Mutualists.</title>
        <authorList>
            <consortium name="DOE Joint Genome Institute"/>
            <consortium name="Mycorrhizal Genomics Consortium"/>
            <person name="Kohler A."/>
            <person name="Kuo A."/>
            <person name="Nagy L.G."/>
            <person name="Floudas D."/>
            <person name="Copeland A."/>
            <person name="Barry K.W."/>
            <person name="Cichocki N."/>
            <person name="Veneault-Fourrey C."/>
            <person name="LaButti K."/>
            <person name="Lindquist E.A."/>
            <person name="Lipzen A."/>
            <person name="Lundell T."/>
            <person name="Morin E."/>
            <person name="Murat C."/>
            <person name="Riley R."/>
            <person name="Ohm R."/>
            <person name="Sun H."/>
            <person name="Tunlid A."/>
            <person name="Henrissat B."/>
            <person name="Grigoriev I.V."/>
            <person name="Hibbett D.S."/>
            <person name="Martin F."/>
        </authorList>
    </citation>
    <scope>NUCLEOTIDE SEQUENCE [LARGE SCALE GENOMIC DNA]</scope>
    <source>
        <strain evidence="3">LaAM-08-1</strain>
    </source>
</reference>
<evidence type="ECO:0000256" key="1">
    <source>
        <dbReference type="SAM" id="MobiDB-lite"/>
    </source>
</evidence>
<dbReference type="AlphaFoldDB" id="A0A0C9WLB1"/>
<evidence type="ECO:0000313" key="3">
    <source>
        <dbReference type="Proteomes" id="UP000054477"/>
    </source>
</evidence>
<organism evidence="2 3">
    <name type="scientific">Laccaria amethystina LaAM-08-1</name>
    <dbReference type="NCBI Taxonomy" id="1095629"/>
    <lineage>
        <taxon>Eukaryota</taxon>
        <taxon>Fungi</taxon>
        <taxon>Dikarya</taxon>
        <taxon>Basidiomycota</taxon>
        <taxon>Agaricomycotina</taxon>
        <taxon>Agaricomycetes</taxon>
        <taxon>Agaricomycetidae</taxon>
        <taxon>Agaricales</taxon>
        <taxon>Agaricineae</taxon>
        <taxon>Hydnangiaceae</taxon>
        <taxon>Laccaria</taxon>
    </lineage>
</organism>
<sequence length="75" mass="8568">MKSTSKNPKREPQQNGDPQFREIMCEIAWSRGPRKSWHSFLTGNLKSSTMPSAARRAHPASITSFLTMEGDFAWR</sequence>
<protein>
    <submittedName>
        <fullName evidence="2">Uncharacterized protein</fullName>
    </submittedName>
</protein>
<dbReference type="Proteomes" id="UP000054477">
    <property type="component" value="Unassembled WGS sequence"/>
</dbReference>
<reference evidence="2 3" key="1">
    <citation type="submission" date="2014-04" db="EMBL/GenBank/DDBJ databases">
        <authorList>
            <consortium name="DOE Joint Genome Institute"/>
            <person name="Kuo A."/>
            <person name="Kohler A."/>
            <person name="Nagy L.G."/>
            <person name="Floudas D."/>
            <person name="Copeland A."/>
            <person name="Barry K.W."/>
            <person name="Cichocki N."/>
            <person name="Veneault-Fourrey C."/>
            <person name="LaButti K."/>
            <person name="Lindquist E.A."/>
            <person name="Lipzen A."/>
            <person name="Lundell T."/>
            <person name="Morin E."/>
            <person name="Murat C."/>
            <person name="Sun H."/>
            <person name="Tunlid A."/>
            <person name="Henrissat B."/>
            <person name="Grigoriev I.V."/>
            <person name="Hibbett D.S."/>
            <person name="Martin F."/>
            <person name="Nordberg H.P."/>
            <person name="Cantor M.N."/>
            <person name="Hua S.X."/>
        </authorList>
    </citation>
    <scope>NUCLEOTIDE SEQUENCE [LARGE SCALE GENOMIC DNA]</scope>
    <source>
        <strain evidence="2 3">LaAM-08-1</strain>
    </source>
</reference>